<sequence length="133" mass="15300">METKSIKEMLVAEWVEETEKLKCIGMSTEKEKYKLQAERVAHLEKQLVDLEKTELDVEERAAGRDIEEQSKIRQAESEEKTQKTRNKIEVAKITVPVVAAFTMGLISMVWEKTDTLTSTAGKNCLRELIRFKP</sequence>
<reference evidence="3" key="1">
    <citation type="submission" date="2009-07" db="EMBL/GenBank/DDBJ databases">
        <authorList>
            <person name="Weinstock G."/>
            <person name="Sodergren E."/>
            <person name="Clifton S."/>
            <person name="Fulton L."/>
            <person name="Fulton B."/>
            <person name="Courtney L."/>
            <person name="Fronick C."/>
            <person name="Harrison M."/>
            <person name="Strong C."/>
            <person name="Farmer C."/>
            <person name="Delahaunty K."/>
            <person name="Markovic C."/>
            <person name="Hall O."/>
            <person name="Minx P."/>
            <person name="Tomlinson C."/>
            <person name="Mitreva M."/>
            <person name="Nelson J."/>
            <person name="Hou S."/>
            <person name="Wollam A."/>
            <person name="Pepin K.H."/>
            <person name="Johnson M."/>
            <person name="Bhonagiri V."/>
            <person name="Nash W.E."/>
            <person name="Warren W."/>
            <person name="Chinwalla A."/>
            <person name="Mardis E.R."/>
            <person name="Wilson R.K."/>
        </authorList>
    </citation>
    <scope>NUCLEOTIDE SEQUENCE [LARGE SCALE GENOMIC DNA]</scope>
    <source>
        <strain evidence="3">DSM 14469</strain>
    </source>
</reference>
<keyword evidence="2" id="KW-1133">Transmembrane helix</keyword>
<dbReference type="EMBL" id="ACCL02000018">
    <property type="protein sequence ID" value="EET59484.1"/>
    <property type="molecule type" value="Genomic_DNA"/>
</dbReference>
<keyword evidence="2" id="KW-0812">Transmembrane</keyword>
<name>C6LIU5_9FIRM</name>
<dbReference type="RefSeq" id="WP_006863344.1">
    <property type="nucleotide sequence ID" value="NZ_ACCL02000018.1"/>
</dbReference>
<proteinExistence type="predicted"/>
<dbReference type="AlphaFoldDB" id="C6LIU5"/>
<evidence type="ECO:0000256" key="1">
    <source>
        <dbReference type="SAM" id="MobiDB-lite"/>
    </source>
</evidence>
<evidence type="ECO:0000313" key="3">
    <source>
        <dbReference type="EMBL" id="EET59484.1"/>
    </source>
</evidence>
<dbReference type="STRING" id="168384.SAMN05660368_03008"/>
<feature type="transmembrane region" description="Helical" evidence="2">
    <location>
        <begin position="90"/>
        <end position="110"/>
    </location>
</feature>
<gene>
    <name evidence="3" type="ORF">BRYFOR_08575</name>
</gene>
<evidence type="ECO:0000256" key="2">
    <source>
        <dbReference type="SAM" id="Phobius"/>
    </source>
</evidence>
<organism evidence="3 4">
    <name type="scientific">Marvinbryantia formatexigens DSM 14469</name>
    <dbReference type="NCBI Taxonomy" id="478749"/>
    <lineage>
        <taxon>Bacteria</taxon>
        <taxon>Bacillati</taxon>
        <taxon>Bacillota</taxon>
        <taxon>Clostridia</taxon>
        <taxon>Lachnospirales</taxon>
        <taxon>Lachnospiraceae</taxon>
        <taxon>Marvinbryantia</taxon>
    </lineage>
</organism>
<keyword evidence="4" id="KW-1185">Reference proteome</keyword>
<keyword evidence="2" id="KW-0472">Membrane</keyword>
<evidence type="ECO:0000313" key="4">
    <source>
        <dbReference type="Proteomes" id="UP000005561"/>
    </source>
</evidence>
<protein>
    <submittedName>
        <fullName evidence="3">Uncharacterized protein</fullName>
    </submittedName>
</protein>
<feature type="region of interest" description="Disordered" evidence="1">
    <location>
        <begin position="59"/>
        <end position="84"/>
    </location>
</feature>
<dbReference type="Proteomes" id="UP000005561">
    <property type="component" value="Unassembled WGS sequence"/>
</dbReference>
<accession>C6LIU5</accession>
<comment type="caution">
    <text evidence="3">The sequence shown here is derived from an EMBL/GenBank/DDBJ whole genome shotgun (WGS) entry which is preliminary data.</text>
</comment>